<dbReference type="Proteomes" id="UP000253742">
    <property type="component" value="Unassembled WGS sequence"/>
</dbReference>
<dbReference type="EMBL" id="QQBH01000023">
    <property type="protein sequence ID" value="RDD85812.1"/>
    <property type="molecule type" value="Genomic_DNA"/>
</dbReference>
<sequence length="486" mass="52531">MTRTVLPQAGAALVLLLLVLVVVQLPWIGDLGMHAATLQRLRHDLLHPGNPLVDADTPSPYYSPWTVPLGWLAGVTGFSVFTVLRIGAVVSLAVLATGVWRYARTLSSRPAVPSLALLALVLLWGTTEFSWSGFLGLHSLALTVAYPSVLALGLAFHLWAWLTRAQGWGAWLGCGVLWAVILLVHQYSGIVASLGALAVVIGARHAGRRVWARVAAGLALGLVVLWVWPYYDIFALFGAGDGMDEVHRSLYRDLWARYWLVLVGVAALVVRWRRNRRDVLVLFFALGLLVFVAGGVSGHWSWGRVLPAAVIPAQLAVAVEVGEAGRRVVRWVWAGVLGVALVVGAWGQVGVLGYAVGPGVLPVVLAEKYREPWEGYGWITRGVGYGDVVMAREFPSRLIPATGAYTVAPGYTDFFLDDEGERVGAVRRYFSVGVEGVSGSVRRGIEREYGVRWVVDRGGGVGVRGDEGLRVVRRGPGGWVLYEVVG</sequence>
<feature type="transmembrane region" description="Helical" evidence="1">
    <location>
        <begin position="254"/>
        <end position="272"/>
    </location>
</feature>
<comment type="caution">
    <text evidence="2">The sequence shown here is derived from an EMBL/GenBank/DDBJ whole genome shotgun (WGS) entry which is preliminary data.</text>
</comment>
<protein>
    <recommendedName>
        <fullName evidence="4">Glycosyltransferase RgtA/B/C/D-like domain-containing protein</fullName>
    </recommendedName>
</protein>
<organism evidence="2 3">
    <name type="scientific">Streptomyces parvulus</name>
    <dbReference type="NCBI Taxonomy" id="146923"/>
    <lineage>
        <taxon>Bacteria</taxon>
        <taxon>Bacillati</taxon>
        <taxon>Actinomycetota</taxon>
        <taxon>Actinomycetes</taxon>
        <taxon>Kitasatosporales</taxon>
        <taxon>Streptomycetaceae</taxon>
        <taxon>Streptomyces</taxon>
    </lineage>
</organism>
<gene>
    <name evidence="2" type="ORF">DVZ84_27985</name>
</gene>
<evidence type="ECO:0000313" key="2">
    <source>
        <dbReference type="EMBL" id="RDD85812.1"/>
    </source>
</evidence>
<evidence type="ECO:0000256" key="1">
    <source>
        <dbReference type="SAM" id="Phobius"/>
    </source>
</evidence>
<evidence type="ECO:0000313" key="3">
    <source>
        <dbReference type="Proteomes" id="UP000253742"/>
    </source>
</evidence>
<feature type="transmembrane region" description="Helical" evidence="1">
    <location>
        <begin position="302"/>
        <end position="319"/>
    </location>
</feature>
<feature type="transmembrane region" description="Helical" evidence="1">
    <location>
        <begin position="331"/>
        <end position="356"/>
    </location>
</feature>
<keyword evidence="1" id="KW-1133">Transmembrane helix</keyword>
<evidence type="ECO:0008006" key="4">
    <source>
        <dbReference type="Google" id="ProtNLM"/>
    </source>
</evidence>
<dbReference type="AlphaFoldDB" id="A0A369UYG6"/>
<dbReference type="OrthoDB" id="4337748at2"/>
<feature type="transmembrane region" description="Helical" evidence="1">
    <location>
        <begin position="69"/>
        <end position="100"/>
    </location>
</feature>
<name>A0A369UYG6_9ACTN</name>
<proteinExistence type="predicted"/>
<feature type="transmembrane region" description="Helical" evidence="1">
    <location>
        <begin position="190"/>
        <end position="207"/>
    </location>
</feature>
<feature type="transmembrane region" description="Helical" evidence="1">
    <location>
        <begin position="140"/>
        <end position="161"/>
    </location>
</feature>
<reference evidence="2 3" key="1">
    <citation type="submission" date="2018-07" db="EMBL/GenBank/DDBJ databases">
        <title>Genome guided investigation of antibiotics producing actinomycetales strain isolated from a Macau mangrove ecosystem.</title>
        <authorList>
            <person name="Hu D."/>
        </authorList>
    </citation>
    <scope>NUCLEOTIDE SEQUENCE [LARGE SCALE GENOMIC DNA]</scope>
    <source>
        <strain evidence="2 3">2297</strain>
    </source>
</reference>
<keyword evidence="1" id="KW-0812">Transmembrane</keyword>
<accession>A0A369UYG6</accession>
<keyword evidence="1" id="KW-0472">Membrane</keyword>
<feature type="transmembrane region" description="Helical" evidence="1">
    <location>
        <begin position="112"/>
        <end position="134"/>
    </location>
</feature>
<feature type="transmembrane region" description="Helical" evidence="1">
    <location>
        <begin position="168"/>
        <end position="184"/>
    </location>
</feature>
<feature type="transmembrane region" description="Helical" evidence="1">
    <location>
        <begin position="214"/>
        <end position="234"/>
    </location>
</feature>
<feature type="transmembrane region" description="Helical" evidence="1">
    <location>
        <begin position="279"/>
        <end position="296"/>
    </location>
</feature>